<evidence type="ECO:0008006" key="6">
    <source>
        <dbReference type="Google" id="ProtNLM"/>
    </source>
</evidence>
<dbReference type="InParanoid" id="U5GXU1"/>
<dbReference type="GO" id="GO:0140053">
    <property type="term" value="P:mitochondrial gene expression"/>
    <property type="evidence" value="ECO:0007669"/>
    <property type="project" value="TreeGrafter"/>
</dbReference>
<accession>U5GXU1</accession>
<dbReference type="InterPro" id="IPR011990">
    <property type="entry name" value="TPR-like_helical_dom_sf"/>
</dbReference>
<dbReference type="PANTHER" id="PTHR47938:SF35">
    <property type="entry name" value="PENTATRICOPEPTIDE REPEAT-CONTAINING PROTEIN 4, MITOCHONDRIAL-RELATED"/>
    <property type="match status" value="1"/>
</dbReference>
<feature type="region of interest" description="Disordered" evidence="2">
    <location>
        <begin position="30"/>
        <end position="53"/>
    </location>
</feature>
<gene>
    <name evidence="3" type="ORF">MVLG_00017</name>
</gene>
<proteinExistence type="predicted"/>
<dbReference type="Proteomes" id="UP000017200">
    <property type="component" value="Unassembled WGS sequence"/>
</dbReference>
<feature type="repeat" description="PPR" evidence="1">
    <location>
        <begin position="869"/>
        <end position="899"/>
    </location>
</feature>
<dbReference type="Pfam" id="PF12854">
    <property type="entry name" value="PPR_1"/>
    <property type="match status" value="1"/>
</dbReference>
<evidence type="ECO:0000256" key="2">
    <source>
        <dbReference type="SAM" id="MobiDB-lite"/>
    </source>
</evidence>
<evidence type="ECO:0000256" key="1">
    <source>
        <dbReference type="PROSITE-ProRule" id="PRU00708"/>
    </source>
</evidence>
<reference evidence="5" key="1">
    <citation type="submission" date="2010-11" db="EMBL/GenBank/DDBJ databases">
        <title>The genome sequence of Microbotryum violaceum strain p1A1 Lamole.</title>
        <authorList>
            <person name="Cuomo C."/>
            <person name="Perlin M."/>
            <person name="Young S.K."/>
            <person name="Zeng Q."/>
            <person name="Gargeya S."/>
            <person name="Alvarado L."/>
            <person name="Berlin A."/>
            <person name="Chapman S.B."/>
            <person name="Chen Z."/>
            <person name="Freedman E."/>
            <person name="Gellesch M."/>
            <person name="Goldberg J."/>
            <person name="Griggs A."/>
            <person name="Gujja S."/>
            <person name="Heilman E."/>
            <person name="Heiman D."/>
            <person name="Howarth C."/>
            <person name="Mehta T."/>
            <person name="Neiman D."/>
            <person name="Pearson M."/>
            <person name="Roberts A."/>
            <person name="Saif S."/>
            <person name="Shea T."/>
            <person name="Shenoy N."/>
            <person name="Sisk P."/>
            <person name="Stolte C."/>
            <person name="Sykes S."/>
            <person name="White J."/>
            <person name="Yandava C."/>
            <person name="Haas B."/>
            <person name="Nusbaum C."/>
            <person name="Birren B."/>
        </authorList>
    </citation>
    <scope>NUCLEOTIDE SEQUENCE [LARGE SCALE GENOMIC DNA]</scope>
    <source>
        <strain evidence="5">p1A1 Lamole</strain>
    </source>
</reference>
<feature type="compositionally biased region" description="Low complexity" evidence="2">
    <location>
        <begin position="88"/>
        <end position="120"/>
    </location>
</feature>
<feature type="compositionally biased region" description="Low complexity" evidence="2">
    <location>
        <begin position="199"/>
        <end position="214"/>
    </location>
</feature>
<dbReference type="InterPro" id="IPR002885">
    <property type="entry name" value="PPR_rpt"/>
</dbReference>
<dbReference type="OrthoDB" id="2535435at2759"/>
<dbReference type="STRING" id="683840.U5GXU1"/>
<dbReference type="EMBL" id="AEIJ01000001">
    <property type="status" value="NOT_ANNOTATED_CDS"/>
    <property type="molecule type" value="Genomic_DNA"/>
</dbReference>
<feature type="compositionally biased region" description="Low complexity" evidence="2">
    <location>
        <begin position="140"/>
        <end position="157"/>
    </location>
</feature>
<dbReference type="GO" id="GO:0003729">
    <property type="term" value="F:mRNA binding"/>
    <property type="evidence" value="ECO:0007669"/>
    <property type="project" value="TreeGrafter"/>
</dbReference>
<dbReference type="HOGENOM" id="CLU_256852_0_0_1"/>
<dbReference type="GO" id="GO:0005739">
    <property type="term" value="C:mitochondrion"/>
    <property type="evidence" value="ECO:0007669"/>
    <property type="project" value="TreeGrafter"/>
</dbReference>
<dbReference type="PANTHER" id="PTHR47938">
    <property type="entry name" value="RESPIRATORY COMPLEX I CHAPERONE (CIA84), PUTATIVE (AFU_ORTHOLOGUE AFUA_2G06020)-RELATED"/>
    <property type="match status" value="1"/>
</dbReference>
<feature type="compositionally biased region" description="Low complexity" evidence="2">
    <location>
        <begin position="30"/>
        <end position="50"/>
    </location>
</feature>
<dbReference type="EMBL" id="GL541643">
    <property type="protein sequence ID" value="KDE09610.1"/>
    <property type="molecule type" value="Genomic_DNA"/>
</dbReference>
<feature type="region of interest" description="Disordered" evidence="2">
    <location>
        <begin position="175"/>
        <end position="259"/>
    </location>
</feature>
<feature type="compositionally biased region" description="Basic and acidic residues" evidence="2">
    <location>
        <begin position="179"/>
        <end position="192"/>
    </location>
</feature>
<dbReference type="Pfam" id="PF13041">
    <property type="entry name" value="PPR_2"/>
    <property type="match status" value="1"/>
</dbReference>
<protein>
    <recommendedName>
        <fullName evidence="6">Pentacotripeptide-repeat region of PRORP domain-containing protein</fullName>
    </recommendedName>
</protein>
<sequence length="1363" mass="150670">MSVRPRSRLPSSHVLLEWIRPDRAAAARPAIAVSTTSSWSSPSSTRLNSTQVSSAASSPTLDFLYPSFGFFSRTLPTASPSPSPCPSPSTSSSSSSSSSSSFSSSPSPLTSSSAPYSAPSVDLITGVRIPRGTARRVPVSSAPTSNSRRPSSNLSRACPCGRTTVCMRCRATSSSAPTHETHAGEHKQHVRPDSSPIPVDRTSSTTSRSLVSDRSGQKDASLTEEGSALNGSGLPPAQNGYPKTQKQRRDKRPISHDSPIDADAISVPWIRDFLRDSIYKFGREPISLRPVPVASYSRRGLRTRLVSRFESVTSRLDQLQALTTWLVEDPARLQELELEERLDLIKLTSSFVRALKLPILEPGGPASVEEEARRIVSLRHEAGRKMEEYFHRLVMEDPRHPRSKAMLWIDAIALQDRLPAALSFDPDVPVDRDDILSKTYLAHLQQIFAHGDERTEAHAKRRKTAEVVTPILLEACLLRLYDTVNPVPSNLRRQYGELLGQLGPSPPEYYSSLPSRRMRWVMGPHLVEYLSTTGSTLRALQIKTMIDEEKALDPLDDMTRLRMNATLLEGLLGMHYNLDAEVLAVEVLQLARRVAEAGAMNDRTKAVVVHAYKMVIRSAAELGSQNRVDALAKELGQLPQAGIALEMVARNVRAASRSTGLADARVAMTEAVHVVDPTTAKDRARVVSNLVEAYISCDDLEAAIKALDDYLLAHGDRPTIGTINSLMFGYATRHDIDSTYAIFRRLAAGEWGSRASLNPNAGSYEALLCAHANVRDFDAVIGIMSKMREEGFEITLSAWTTLMNLYVELGQYREAFDIFAFLENSPNPKFVPDTVTFNVMLKAAVFTETPVVIQLQWFQQALQRGLRPNMVTYHTLLQSVCNAGLVDVAEEMFKVMDETLARNVASFSETSTASTESPSSAESPTSLPVAMDDVRPDVFTFSILLNAYIKAKELAKAQACLQEMKSRGIEPTSVTFGIIVASMVAGAKRASPTIRARAKTFARNFLQLSPLDVHRKDIPKSAKRDRVLARGDELLHIFAPILQAEAKTANGHTVLDTFKLVLSSGARPSIELYTILMDAFRRDAIVHSAPDSSAMGVADVVTVWNGLHASVLDAYGYPVQTQRVVPSLPSIFSDHLRMRSPTRRISAAHCSDLCLPITILIDTLSSPPALEAGHGHDLSRIWGDLCAEGFRFDAGTYNALVRAFIRQGEMERAAWIIENLLLVRSDEASEDEVESRFRSAEQTFWDIWIARGLGNPRMAGRIASASRRHALFDFDQLTPDMLREYMSRPSNPAPMSNITFVEAMKVARIEKLRRLWKVSNKTWNELNEALMSGEMREEDLERRFPMAIDGLFRWRAGRVKPAV</sequence>
<evidence type="ECO:0000313" key="4">
    <source>
        <dbReference type="EnsemblFungi" id="MVLG_00017T0"/>
    </source>
</evidence>
<dbReference type="Pfam" id="PF01535">
    <property type="entry name" value="PPR"/>
    <property type="match status" value="1"/>
</dbReference>
<dbReference type="Pfam" id="PF13812">
    <property type="entry name" value="PPR_3"/>
    <property type="match status" value="1"/>
</dbReference>
<feature type="region of interest" description="Disordered" evidence="2">
    <location>
        <begin position="79"/>
        <end position="157"/>
    </location>
</feature>
<name>U5GXU1_USTV1</name>
<reference evidence="4" key="4">
    <citation type="submission" date="2015-06" db="UniProtKB">
        <authorList>
            <consortium name="EnsemblFungi"/>
        </authorList>
    </citation>
    <scope>IDENTIFICATION</scope>
</reference>
<reference evidence="3" key="2">
    <citation type="submission" date="2010-11" db="EMBL/GenBank/DDBJ databases">
        <authorList>
            <consortium name="The Broad Institute Genome Sequencing Platform"/>
            <person name="Earl A."/>
            <person name="Ward D."/>
            <person name="Feldgarden M."/>
            <person name="Gevers D."/>
            <person name="Butler R."/>
            <person name="Young S.K."/>
            <person name="Zeng Q."/>
            <person name="Gargeya S."/>
            <person name="Fitzgerald M."/>
            <person name="Haas B."/>
            <person name="Abouelleil A."/>
            <person name="Alvarado L."/>
            <person name="Arachchi H.M."/>
            <person name="Berlin A."/>
            <person name="Brown A."/>
            <person name="Chapman S.B."/>
            <person name="Chen Z."/>
            <person name="Dunbar C."/>
            <person name="Freedman E."/>
            <person name="Gearin G."/>
            <person name="Gellesch M."/>
            <person name="Goldberg J."/>
            <person name="Griggs A."/>
            <person name="Gujja S."/>
            <person name="Heilman E."/>
            <person name="Heiman D."/>
            <person name="Howarth C."/>
            <person name="Larson L."/>
            <person name="Lui A."/>
            <person name="MacDonald P.J.P."/>
            <person name="Mehta T."/>
            <person name="Montmayeur A."/>
            <person name="Murphy C."/>
            <person name="Neiman D."/>
            <person name="Pearson M."/>
            <person name="Priest M."/>
            <person name="Roberts A."/>
            <person name="Saif S."/>
            <person name="Shea T."/>
            <person name="Shenoy N."/>
            <person name="Sisk P."/>
            <person name="Stolte C."/>
            <person name="Sykes S."/>
            <person name="White J."/>
            <person name="Yandava C."/>
            <person name="Wortman J."/>
            <person name="Nusbaum C."/>
            <person name="Birren B."/>
        </authorList>
    </citation>
    <scope>NUCLEOTIDE SEQUENCE</scope>
    <source>
        <strain evidence="3">P1A1 Lamole</strain>
    </source>
</reference>
<feature type="repeat" description="PPR" evidence="1">
    <location>
        <begin position="760"/>
        <end position="794"/>
    </location>
</feature>
<evidence type="ECO:0000313" key="5">
    <source>
        <dbReference type="Proteomes" id="UP000017200"/>
    </source>
</evidence>
<dbReference type="Gene3D" id="1.25.40.10">
    <property type="entry name" value="Tetratricopeptide repeat domain"/>
    <property type="match status" value="2"/>
</dbReference>
<dbReference type="PROSITE" id="PS51375">
    <property type="entry name" value="PPR"/>
    <property type="match status" value="3"/>
</dbReference>
<reference evidence="3 5" key="3">
    <citation type="journal article" date="2015" name="BMC Genomics">
        <title>Sex and parasites: genomic and transcriptomic analysis of Microbotryum lychnidis-dioicae, the biotrophic and plant-castrating anther smut fungus.</title>
        <authorList>
            <person name="Perlin M.H."/>
            <person name="Amselem J."/>
            <person name="Fontanillas E."/>
            <person name="Toh S.S."/>
            <person name="Chen Z."/>
            <person name="Goldberg J."/>
            <person name="Duplessis S."/>
            <person name="Henrissat B."/>
            <person name="Young S."/>
            <person name="Zeng Q."/>
            <person name="Aguileta G."/>
            <person name="Petit E."/>
            <person name="Badouin H."/>
            <person name="Andrews J."/>
            <person name="Razeeq D."/>
            <person name="Gabaldon T."/>
            <person name="Quesneville H."/>
            <person name="Giraud T."/>
            <person name="Hood M.E."/>
            <person name="Schultz D.J."/>
            <person name="Cuomo C.A."/>
        </authorList>
    </citation>
    <scope>NUCLEOTIDE SEQUENCE [LARGE SCALE GENOMIC DNA]</scope>
    <source>
        <strain evidence="5">p1A1 Lamole</strain>
        <strain evidence="3">P1A1 Lamole</strain>
    </source>
</reference>
<organism evidence="3">
    <name type="scientific">Microbotryum lychnidis-dioicae (strain p1A1 Lamole / MvSl-1064)</name>
    <name type="common">Anther smut fungus</name>
    <dbReference type="NCBI Taxonomy" id="683840"/>
    <lineage>
        <taxon>Eukaryota</taxon>
        <taxon>Fungi</taxon>
        <taxon>Dikarya</taxon>
        <taxon>Basidiomycota</taxon>
        <taxon>Pucciniomycotina</taxon>
        <taxon>Microbotryomycetes</taxon>
        <taxon>Microbotryales</taxon>
        <taxon>Microbotryaceae</taxon>
        <taxon>Microbotryum</taxon>
    </lineage>
</organism>
<dbReference type="EnsemblFungi" id="MVLG_00017T0">
    <property type="protein sequence ID" value="MVLG_00017T0"/>
    <property type="gene ID" value="MVLG_00017"/>
</dbReference>
<dbReference type="NCBIfam" id="TIGR00756">
    <property type="entry name" value="PPR"/>
    <property type="match status" value="1"/>
</dbReference>
<evidence type="ECO:0000313" key="3">
    <source>
        <dbReference type="EMBL" id="KDE09610.1"/>
    </source>
</evidence>
<dbReference type="OMA" id="RALWITE"/>
<feature type="repeat" description="PPR" evidence="1">
    <location>
        <begin position="937"/>
        <end position="971"/>
    </location>
</feature>
<keyword evidence="5" id="KW-1185">Reference proteome</keyword>